<proteinExistence type="predicted"/>
<gene>
    <name evidence="1" type="ORF">METZ01_LOCUS461732</name>
</gene>
<dbReference type="AlphaFoldDB" id="A0A383AP36"/>
<organism evidence="1">
    <name type="scientific">marine metagenome</name>
    <dbReference type="NCBI Taxonomy" id="408172"/>
    <lineage>
        <taxon>unclassified sequences</taxon>
        <taxon>metagenomes</taxon>
        <taxon>ecological metagenomes</taxon>
    </lineage>
</organism>
<feature type="non-terminal residue" evidence="1">
    <location>
        <position position="92"/>
    </location>
</feature>
<dbReference type="EMBL" id="UINC01193318">
    <property type="protein sequence ID" value="SVE08878.1"/>
    <property type="molecule type" value="Genomic_DNA"/>
</dbReference>
<protein>
    <submittedName>
        <fullName evidence="1">Uncharacterized protein</fullName>
    </submittedName>
</protein>
<accession>A0A383AP36</accession>
<name>A0A383AP36_9ZZZZ</name>
<reference evidence="1" key="1">
    <citation type="submission" date="2018-05" db="EMBL/GenBank/DDBJ databases">
        <authorList>
            <person name="Lanie J.A."/>
            <person name="Ng W.-L."/>
            <person name="Kazmierczak K.M."/>
            <person name="Andrzejewski T.M."/>
            <person name="Davidsen T.M."/>
            <person name="Wayne K.J."/>
            <person name="Tettelin H."/>
            <person name="Glass J.I."/>
            <person name="Rusch D."/>
            <person name="Podicherti R."/>
            <person name="Tsui H.-C.T."/>
            <person name="Winkler M.E."/>
        </authorList>
    </citation>
    <scope>NUCLEOTIDE SEQUENCE</scope>
</reference>
<evidence type="ECO:0000313" key="1">
    <source>
        <dbReference type="EMBL" id="SVE08878.1"/>
    </source>
</evidence>
<sequence length="92" mass="9330">MKTRILLIGLIIFFVNVISVNAQVIKNGSCPGGWNSSGKYCVPGNNAKAIVPKNGSCPGGWNSSGNYCVAGSSAKAIVPKNGSCPGGWNSSG</sequence>